<name>A2SDF0_METPP</name>
<comment type="pathway">
    <text evidence="1 6">Carbohydrate biosynthesis; dTDP-L-rhamnose biosynthesis.</text>
</comment>
<dbReference type="PANTHER" id="PTHR10491">
    <property type="entry name" value="DTDP-4-DEHYDRORHAMNOSE REDUCTASE"/>
    <property type="match status" value="1"/>
</dbReference>
<keyword evidence="6 8" id="KW-0560">Oxidoreductase</keyword>
<protein>
    <recommendedName>
        <fullName evidence="4 6">dTDP-4-dehydrorhamnose reductase</fullName>
        <ecNumber evidence="3 6">1.1.1.133</ecNumber>
    </recommendedName>
</protein>
<dbReference type="PANTHER" id="PTHR10491:SF4">
    <property type="entry name" value="METHIONINE ADENOSYLTRANSFERASE 2 SUBUNIT BETA"/>
    <property type="match status" value="1"/>
</dbReference>
<evidence type="ECO:0000259" key="7">
    <source>
        <dbReference type="Pfam" id="PF04321"/>
    </source>
</evidence>
<evidence type="ECO:0000256" key="4">
    <source>
        <dbReference type="ARBA" id="ARBA00017099"/>
    </source>
</evidence>
<keyword evidence="9" id="KW-1185">Reference proteome</keyword>
<dbReference type="NCBIfam" id="NF007440">
    <property type="entry name" value="PRK09987.1"/>
    <property type="match status" value="1"/>
</dbReference>
<dbReference type="RefSeq" id="WP_011828227.1">
    <property type="nucleotide sequence ID" value="NC_008825.1"/>
</dbReference>
<dbReference type="EMBL" id="CP000555">
    <property type="protein sequence ID" value="ABM93589.1"/>
    <property type="molecule type" value="Genomic_DNA"/>
</dbReference>
<comment type="function">
    <text evidence="6">Catalyzes the reduction of dTDP-6-deoxy-L-lyxo-4-hexulose to yield dTDP-L-rhamnose.</text>
</comment>
<dbReference type="InterPro" id="IPR005913">
    <property type="entry name" value="dTDP_dehydrorham_reduct"/>
</dbReference>
<dbReference type="eggNOG" id="COG1091">
    <property type="taxonomic scope" value="Bacteria"/>
</dbReference>
<sequence length="298" mass="32014">MRILLLGKNGQVGWELQRALAPLGELLALARDSAPLAADLGCPEALVATVRHVRPDIIVNAAAYTAVDRAEREPALARAVNAIAPAVLAREAAMLGATLVHFSTDYVFDGSGSAPRDESARTAPINVYGESKLEGEMAIRASGCRHLILRSSWVHAARGSNFAKTVLCLAAEREHLEIVDDQIGAPTGAELLADVTAHALWSVRQEPSLAGTYHVTAGGETSRHAYALFVIERARAHGHPLNVAADAVRPVPTSVFPTRARRPLNSRLDTGRLQSRFGLRLPPWQEGVERLLIEVLGH</sequence>
<evidence type="ECO:0000256" key="6">
    <source>
        <dbReference type="RuleBase" id="RU364082"/>
    </source>
</evidence>
<dbReference type="SUPFAM" id="SSF51735">
    <property type="entry name" value="NAD(P)-binding Rossmann-fold domains"/>
    <property type="match status" value="1"/>
</dbReference>
<dbReference type="EC" id="1.1.1.133" evidence="3 6"/>
<evidence type="ECO:0000256" key="5">
    <source>
        <dbReference type="ARBA" id="ARBA00048200"/>
    </source>
</evidence>
<dbReference type="CDD" id="cd05254">
    <property type="entry name" value="dTDP_HR_like_SDR_e"/>
    <property type="match status" value="1"/>
</dbReference>
<dbReference type="Gene3D" id="3.90.25.10">
    <property type="entry name" value="UDP-galactose 4-epimerase, domain 1"/>
    <property type="match status" value="1"/>
</dbReference>
<comment type="cofactor">
    <cofactor evidence="6">
        <name>Mg(2+)</name>
        <dbReference type="ChEBI" id="CHEBI:18420"/>
    </cofactor>
    <text evidence="6">Binds 1 Mg(2+) ion per monomer.</text>
</comment>
<dbReference type="UniPathway" id="UPA00124"/>
<keyword evidence="6" id="KW-0521">NADP</keyword>
<gene>
    <name evidence="8" type="ordered locus">Mpe_A0627</name>
</gene>
<evidence type="ECO:0000256" key="3">
    <source>
        <dbReference type="ARBA" id="ARBA00012929"/>
    </source>
</evidence>
<accession>A2SDF0</accession>
<dbReference type="NCBIfam" id="TIGR01214">
    <property type="entry name" value="rmlD"/>
    <property type="match status" value="1"/>
</dbReference>
<dbReference type="AlphaFoldDB" id="A2SDF0"/>
<dbReference type="Proteomes" id="UP000000366">
    <property type="component" value="Chromosome"/>
</dbReference>
<evidence type="ECO:0000256" key="1">
    <source>
        <dbReference type="ARBA" id="ARBA00004781"/>
    </source>
</evidence>
<dbReference type="GO" id="GO:0005829">
    <property type="term" value="C:cytosol"/>
    <property type="evidence" value="ECO:0007669"/>
    <property type="project" value="TreeGrafter"/>
</dbReference>
<dbReference type="InterPro" id="IPR036291">
    <property type="entry name" value="NAD(P)-bd_dom_sf"/>
</dbReference>
<comment type="catalytic activity">
    <reaction evidence="5 6">
        <text>dTDP-beta-L-rhamnose + NADP(+) = dTDP-4-dehydro-beta-L-rhamnose + NADPH + H(+)</text>
        <dbReference type="Rhea" id="RHEA:21796"/>
        <dbReference type="ChEBI" id="CHEBI:15378"/>
        <dbReference type="ChEBI" id="CHEBI:57510"/>
        <dbReference type="ChEBI" id="CHEBI:57783"/>
        <dbReference type="ChEBI" id="CHEBI:58349"/>
        <dbReference type="ChEBI" id="CHEBI:62830"/>
        <dbReference type="EC" id="1.1.1.133"/>
    </reaction>
</comment>
<comment type="similarity">
    <text evidence="2 6">Belongs to the dTDP-4-dehydrorhamnose reductase family.</text>
</comment>
<evidence type="ECO:0000256" key="2">
    <source>
        <dbReference type="ARBA" id="ARBA00010944"/>
    </source>
</evidence>
<proteinExistence type="inferred from homology"/>
<dbReference type="GO" id="GO:0008831">
    <property type="term" value="F:dTDP-4-dehydrorhamnose reductase activity"/>
    <property type="evidence" value="ECO:0007669"/>
    <property type="project" value="UniProtKB-EC"/>
</dbReference>
<dbReference type="Gene3D" id="3.40.50.720">
    <property type="entry name" value="NAD(P)-binding Rossmann-like Domain"/>
    <property type="match status" value="1"/>
</dbReference>
<dbReference type="GO" id="GO:0019305">
    <property type="term" value="P:dTDP-rhamnose biosynthetic process"/>
    <property type="evidence" value="ECO:0007669"/>
    <property type="project" value="UniProtKB-UniPathway"/>
</dbReference>
<evidence type="ECO:0000313" key="9">
    <source>
        <dbReference type="Proteomes" id="UP000000366"/>
    </source>
</evidence>
<dbReference type="HOGENOM" id="CLU_045518_1_0_4"/>
<feature type="domain" description="RmlD-like substrate binding" evidence="7">
    <location>
        <begin position="1"/>
        <end position="294"/>
    </location>
</feature>
<dbReference type="STRING" id="420662.Mpe_A0627"/>
<dbReference type="KEGG" id="mpt:Mpe_A0627"/>
<dbReference type="Pfam" id="PF04321">
    <property type="entry name" value="RmlD_sub_bind"/>
    <property type="match status" value="1"/>
</dbReference>
<dbReference type="InterPro" id="IPR029903">
    <property type="entry name" value="RmlD-like-bd"/>
</dbReference>
<reference evidence="8 9" key="1">
    <citation type="journal article" date="2007" name="J. Bacteriol.">
        <title>Whole-genome analysis of the methyl tert-butyl ether-degrading beta-proteobacterium Methylibium petroleiphilum PM1.</title>
        <authorList>
            <person name="Kane S.R."/>
            <person name="Chakicherla A.Y."/>
            <person name="Chain P.S.G."/>
            <person name="Schmidt R."/>
            <person name="Shin M.W."/>
            <person name="Legler T.C."/>
            <person name="Scow K.M."/>
            <person name="Larimer F.W."/>
            <person name="Lucas S.M."/>
            <person name="Richardson P.M."/>
            <person name="Hristova K.R."/>
        </authorList>
    </citation>
    <scope>NUCLEOTIDE SEQUENCE [LARGE SCALE GENOMIC DNA]</scope>
    <source>
        <strain evidence="9">ATCC BAA-1232 / LMG 22953 / PM1</strain>
    </source>
</reference>
<evidence type="ECO:0000313" key="8">
    <source>
        <dbReference type="EMBL" id="ABM93589.1"/>
    </source>
</evidence>
<organism evidence="8 9">
    <name type="scientific">Methylibium petroleiphilum (strain ATCC BAA-1232 / LMG 22953 / PM1)</name>
    <dbReference type="NCBI Taxonomy" id="420662"/>
    <lineage>
        <taxon>Bacteria</taxon>
        <taxon>Pseudomonadati</taxon>
        <taxon>Pseudomonadota</taxon>
        <taxon>Betaproteobacteria</taxon>
        <taxon>Burkholderiales</taxon>
        <taxon>Sphaerotilaceae</taxon>
        <taxon>Methylibium</taxon>
    </lineage>
</organism>